<gene>
    <name evidence="8" type="primary">msbB_3</name>
    <name evidence="8" type="ORF">NCTC8284_02812</name>
</gene>
<dbReference type="GO" id="GO:0005886">
    <property type="term" value="C:plasma membrane"/>
    <property type="evidence" value="ECO:0007669"/>
    <property type="project" value="UniProtKB-SubCell"/>
</dbReference>
<evidence type="ECO:0000256" key="7">
    <source>
        <dbReference type="SAM" id="Phobius"/>
    </source>
</evidence>
<dbReference type="Pfam" id="PF03279">
    <property type="entry name" value="Lip_A_acyltrans"/>
    <property type="match status" value="1"/>
</dbReference>
<keyword evidence="7" id="KW-0812">Transmembrane</keyword>
<keyword evidence="2" id="KW-1003">Cell membrane</keyword>
<name>A0A3S4XUU6_9PAST</name>
<keyword evidence="6 8" id="KW-0012">Acyltransferase</keyword>
<reference evidence="8 9" key="1">
    <citation type="submission" date="2018-12" db="EMBL/GenBank/DDBJ databases">
        <authorList>
            <consortium name="Pathogen Informatics"/>
        </authorList>
    </citation>
    <scope>NUCLEOTIDE SEQUENCE [LARGE SCALE GENOMIC DNA]</scope>
    <source>
        <strain evidence="8 9">NCTC8284</strain>
    </source>
</reference>
<dbReference type="GO" id="GO:0009247">
    <property type="term" value="P:glycolipid biosynthetic process"/>
    <property type="evidence" value="ECO:0007669"/>
    <property type="project" value="UniProtKB-ARBA"/>
</dbReference>
<dbReference type="GO" id="GO:0016746">
    <property type="term" value="F:acyltransferase activity"/>
    <property type="evidence" value="ECO:0007669"/>
    <property type="project" value="UniProtKB-KW"/>
</dbReference>
<feature type="transmembrane region" description="Helical" evidence="7">
    <location>
        <begin position="29"/>
        <end position="47"/>
    </location>
</feature>
<evidence type="ECO:0000313" key="9">
    <source>
        <dbReference type="Proteomes" id="UP000278733"/>
    </source>
</evidence>
<evidence type="ECO:0000256" key="4">
    <source>
        <dbReference type="ARBA" id="ARBA00022679"/>
    </source>
</evidence>
<protein>
    <submittedName>
        <fullName evidence="8">Lipid A biosynthesis (KDO)2-(Lauroyl)-lipid IVA acyltransferase</fullName>
        <ecNumber evidence="8">2.3.1.-</ecNumber>
    </submittedName>
</protein>
<dbReference type="Proteomes" id="UP000278733">
    <property type="component" value="Chromosome"/>
</dbReference>
<dbReference type="EC" id="2.3.1.-" evidence="8"/>
<evidence type="ECO:0000256" key="6">
    <source>
        <dbReference type="ARBA" id="ARBA00023315"/>
    </source>
</evidence>
<evidence type="ECO:0000256" key="2">
    <source>
        <dbReference type="ARBA" id="ARBA00022475"/>
    </source>
</evidence>
<keyword evidence="5 7" id="KW-0472">Membrane</keyword>
<dbReference type="EMBL" id="LR134405">
    <property type="protein sequence ID" value="VEH67615.1"/>
    <property type="molecule type" value="Genomic_DNA"/>
</dbReference>
<keyword evidence="7" id="KW-1133">Transmembrane helix</keyword>
<keyword evidence="3" id="KW-0997">Cell inner membrane</keyword>
<keyword evidence="4 8" id="KW-0808">Transferase</keyword>
<evidence type="ECO:0000313" key="8">
    <source>
        <dbReference type="EMBL" id="VEH67615.1"/>
    </source>
</evidence>
<evidence type="ECO:0000256" key="1">
    <source>
        <dbReference type="ARBA" id="ARBA00004533"/>
    </source>
</evidence>
<dbReference type="KEGG" id="rpne:NCTC8284_02812"/>
<evidence type="ECO:0000256" key="3">
    <source>
        <dbReference type="ARBA" id="ARBA00022519"/>
    </source>
</evidence>
<proteinExistence type="predicted"/>
<sequence>MTDFQQNLRLTARVGYEPQFLWSYLKPKYWGVWLGIFFLLLLAFVPFRLRDKIAAKLGVWIGHKAKNNVNGLKLI</sequence>
<evidence type="ECO:0000256" key="5">
    <source>
        <dbReference type="ARBA" id="ARBA00023136"/>
    </source>
</evidence>
<comment type="subcellular location">
    <subcellularLocation>
        <location evidence="1">Cell inner membrane</location>
    </subcellularLocation>
</comment>
<dbReference type="AlphaFoldDB" id="A0A3S4XUU6"/>
<organism evidence="8 9">
    <name type="scientific">Rodentibacter pneumotropicus</name>
    <dbReference type="NCBI Taxonomy" id="758"/>
    <lineage>
        <taxon>Bacteria</taxon>
        <taxon>Pseudomonadati</taxon>
        <taxon>Pseudomonadota</taxon>
        <taxon>Gammaproteobacteria</taxon>
        <taxon>Pasteurellales</taxon>
        <taxon>Pasteurellaceae</taxon>
        <taxon>Rodentibacter</taxon>
    </lineage>
</organism>
<accession>A0A3S4XUU6</accession>
<dbReference type="InterPro" id="IPR004960">
    <property type="entry name" value="LipA_acyltrans"/>
</dbReference>